<feature type="region of interest" description="Disordered" evidence="5">
    <location>
        <begin position="917"/>
        <end position="946"/>
    </location>
</feature>
<feature type="region of interest" description="Disordered" evidence="5">
    <location>
        <begin position="1"/>
        <end position="56"/>
    </location>
</feature>
<dbReference type="SUPFAM" id="SSF48464">
    <property type="entry name" value="ENTH/VHS domain"/>
    <property type="match status" value="1"/>
</dbReference>
<feature type="region of interest" description="Disordered" evidence="5">
    <location>
        <begin position="276"/>
        <end position="314"/>
    </location>
</feature>
<evidence type="ECO:0000256" key="4">
    <source>
        <dbReference type="ARBA" id="ARBA00023329"/>
    </source>
</evidence>
<dbReference type="GO" id="GO:0031410">
    <property type="term" value="C:cytoplasmic vesicle"/>
    <property type="evidence" value="ECO:0007669"/>
    <property type="project" value="UniProtKB-SubCell"/>
</dbReference>
<feature type="region of interest" description="Disordered" evidence="5">
    <location>
        <begin position="574"/>
        <end position="648"/>
    </location>
</feature>
<dbReference type="PANTHER" id="PTHR21514:SF0">
    <property type="entry name" value="AP-4 COMPLEX ACCESSORY SUBUNIT TEPSIN"/>
    <property type="match status" value="1"/>
</dbReference>
<protein>
    <recommendedName>
        <fullName evidence="6">AP-4 complex accessory subunit Tepsin VHS/ENTH-like domain-containing protein</fullName>
    </recommendedName>
</protein>
<feature type="compositionally biased region" description="Pro residues" evidence="5">
    <location>
        <begin position="276"/>
        <end position="285"/>
    </location>
</feature>
<evidence type="ECO:0000313" key="7">
    <source>
        <dbReference type="EMBL" id="KAJ8793073.1"/>
    </source>
</evidence>
<feature type="region of interest" description="Disordered" evidence="5">
    <location>
        <begin position="397"/>
        <end position="436"/>
    </location>
</feature>
<feature type="compositionally biased region" description="Low complexity" evidence="5">
    <location>
        <begin position="626"/>
        <end position="647"/>
    </location>
</feature>
<gene>
    <name evidence="7" type="ORF">J1605_003750</name>
</gene>
<name>A0AB34HLJ6_ESCRO</name>
<dbReference type="InterPro" id="IPR039273">
    <property type="entry name" value="TEPSIN"/>
</dbReference>
<comment type="subcellular location">
    <subcellularLocation>
        <location evidence="1">Cytoplasmic vesicle</location>
    </subcellularLocation>
    <subcellularLocation>
        <location evidence="2">Golgi apparatus</location>
    </subcellularLocation>
</comment>
<reference evidence="7 8" key="1">
    <citation type="submission" date="2022-11" db="EMBL/GenBank/DDBJ databases">
        <title>Whole genome sequence of Eschrichtius robustus ER-17-0199.</title>
        <authorList>
            <person name="Bruniche-Olsen A."/>
            <person name="Black A.N."/>
            <person name="Fields C.J."/>
            <person name="Walden K."/>
            <person name="Dewoody J.A."/>
        </authorList>
    </citation>
    <scope>NUCLEOTIDE SEQUENCE [LARGE SCALE GENOMIC DNA]</scope>
    <source>
        <strain evidence="7">ER-17-0199</strain>
        <tissue evidence="7">Blubber</tissue>
    </source>
</reference>
<comment type="caution">
    <text evidence="7">The sequence shown here is derived from an EMBL/GenBank/DDBJ whole genome shotgun (WGS) entry which is preliminary data.</text>
</comment>
<dbReference type="AlphaFoldDB" id="A0AB34HLJ6"/>
<feature type="region of interest" description="Disordered" evidence="5">
    <location>
        <begin position="533"/>
        <end position="559"/>
    </location>
</feature>
<keyword evidence="4" id="KW-0968">Cytoplasmic vesicle</keyword>
<dbReference type="InterPro" id="IPR035802">
    <property type="entry name" value="ENTH/VHS_tepsin"/>
</dbReference>
<feature type="region of interest" description="Disordered" evidence="5">
    <location>
        <begin position="815"/>
        <end position="889"/>
    </location>
</feature>
<dbReference type="Pfam" id="PF25827">
    <property type="entry name" value="TVHS-like"/>
    <property type="match status" value="1"/>
</dbReference>
<proteinExistence type="predicted"/>
<dbReference type="CDD" id="cd03572">
    <property type="entry name" value="ENTH_like_Tepsin"/>
    <property type="match status" value="1"/>
</dbReference>
<sequence>MAATVPLRDRLSFLHRPLPSPPTPQTPPPLPSYSSAPPKAGGPHSTSPENEGSCGPSQEWVAPLVAGGPLCAWPLTVGRALPPFQLPILLKGTSDDDVPCPGYLFEEITSQRPCAAPGQLAPSLTERLPEISHESLGSSQCLLEYLLSRLQSGSGRVKLKVLKIMLHLCGHGSSSFLLILKRNPAFIQEAAGLLLRALVSLPLLEGLWEDGTGEAVGRGGALACRDPGDSSAPLCLRPAVFTGPPDPLHGNSLYQKVRAAAQDLGAALFSDALSPLPPSQPPRALPPAGMQVRPAPSPGSTLRGLTASSPEYPGLRVRVPAAGDVDLPAGMGSQSRPQSALQGFGYSKERGHTGSAGEAFLSTIQKAAEVVASAMRPGPESPSSQRSLLRGDVYQPAVTPSASLGPPTPGNPLPRAGPGARGIQRDSSPGGVWLPPPRALGFLSPVRARPELMGEEEESSPPMVGGGTSHTLPVPRHLSEPARSVGHVGTPAEPAAHATRVPWGLCGGYLVPTLLDVSVSVLWVGAWVVRPHKKAGSAQDPSCSDTEAGLELGREPSPSSCAFTRRFQAAVQPIRAQGQQGSPPQGPGSVAPMRHQPGQAGGGWDELDSSPNSQDSSQENDDLGKASDSGSPSGSDSPSGASRAPSDLAERVEAVTLGDCQQELSLVRAVTRGPHCFLSREEVQHFVKECGLLNCEAVLELLIRHLGATSERVQMRALGAIASLGCTDLLSQERVLLLARPRLQELSVGSPGPVTNKATKILRHFEASCRQWPPARRPPTEPGPAVARVGPSDLLTDTLPFTEGQAFLQPLSSALFSPKDTAPPSGLQPGPAPPTSLDGCPLPAHADAREAKTKLAGSREQGAGSERGPFGTDTAKGGPELDPGPGDSCDSLFAGMELVACPHLVGAGTAAEEPLPACPAPWTPSQRVAAKEPSGSEPSAFAFLNS</sequence>
<dbReference type="InterPro" id="IPR008942">
    <property type="entry name" value="ENTH_VHS"/>
</dbReference>
<dbReference type="InterPro" id="IPR058028">
    <property type="entry name" value="Tepsin_VHS/ENTH-like"/>
</dbReference>
<evidence type="ECO:0000256" key="2">
    <source>
        <dbReference type="ARBA" id="ARBA00004555"/>
    </source>
</evidence>
<feature type="domain" description="AP-4 complex accessory subunit Tepsin VHS/ENTH-like" evidence="6">
    <location>
        <begin position="661"/>
        <end position="765"/>
    </location>
</feature>
<evidence type="ECO:0000256" key="5">
    <source>
        <dbReference type="SAM" id="MobiDB-lite"/>
    </source>
</evidence>
<dbReference type="PANTHER" id="PTHR21514">
    <property type="entry name" value="AP-4 COMPLEX ACCESSORY SUBUNIT TEPSIN"/>
    <property type="match status" value="1"/>
</dbReference>
<evidence type="ECO:0000313" key="8">
    <source>
        <dbReference type="Proteomes" id="UP001159641"/>
    </source>
</evidence>
<feature type="compositionally biased region" description="Low complexity" evidence="5">
    <location>
        <begin position="577"/>
        <end position="589"/>
    </location>
</feature>
<keyword evidence="8" id="KW-1185">Reference proteome</keyword>
<dbReference type="Gene3D" id="1.25.40.90">
    <property type="match status" value="2"/>
</dbReference>
<organism evidence="7 8">
    <name type="scientific">Eschrichtius robustus</name>
    <name type="common">California gray whale</name>
    <name type="synonym">Eschrichtius gibbosus</name>
    <dbReference type="NCBI Taxonomy" id="9764"/>
    <lineage>
        <taxon>Eukaryota</taxon>
        <taxon>Metazoa</taxon>
        <taxon>Chordata</taxon>
        <taxon>Craniata</taxon>
        <taxon>Vertebrata</taxon>
        <taxon>Euteleostomi</taxon>
        <taxon>Mammalia</taxon>
        <taxon>Eutheria</taxon>
        <taxon>Laurasiatheria</taxon>
        <taxon>Artiodactyla</taxon>
        <taxon>Whippomorpha</taxon>
        <taxon>Cetacea</taxon>
        <taxon>Mysticeti</taxon>
        <taxon>Eschrichtiidae</taxon>
        <taxon>Eschrichtius</taxon>
    </lineage>
</organism>
<dbReference type="EMBL" id="JAIQCJ010001017">
    <property type="protein sequence ID" value="KAJ8793073.1"/>
    <property type="molecule type" value="Genomic_DNA"/>
</dbReference>
<evidence type="ECO:0000256" key="3">
    <source>
        <dbReference type="ARBA" id="ARBA00023034"/>
    </source>
</evidence>
<evidence type="ECO:0000259" key="6">
    <source>
        <dbReference type="Pfam" id="PF25827"/>
    </source>
</evidence>
<keyword evidence="3" id="KW-0333">Golgi apparatus</keyword>
<evidence type="ECO:0000256" key="1">
    <source>
        <dbReference type="ARBA" id="ARBA00004541"/>
    </source>
</evidence>
<dbReference type="GO" id="GO:0032588">
    <property type="term" value="C:trans-Golgi network membrane"/>
    <property type="evidence" value="ECO:0007669"/>
    <property type="project" value="TreeGrafter"/>
</dbReference>
<dbReference type="Proteomes" id="UP001159641">
    <property type="component" value="Unassembled WGS sequence"/>
</dbReference>
<accession>A0AB34HLJ6</accession>
<feature type="compositionally biased region" description="Pro residues" evidence="5">
    <location>
        <begin position="18"/>
        <end position="31"/>
    </location>
</feature>